<dbReference type="InterPro" id="IPR004992">
    <property type="entry name" value="EutN_CcmL"/>
</dbReference>
<sequence>MKLAKVIGNVVSTVKTESHHGCKLMVVLPVDTDGNPAGDSIIAVDGVNAGIGETVLIVEEGGSARDIMRNPNGAYDTVIVGIVDEGIN</sequence>
<comment type="subcellular location">
    <subcellularLocation>
        <location evidence="1">Carboxysome</location>
    </subcellularLocation>
</comment>
<evidence type="ECO:0008006" key="6">
    <source>
        <dbReference type="Google" id="ProtNLM"/>
    </source>
</evidence>
<dbReference type="SUPFAM" id="SSF159133">
    <property type="entry name" value="EutN/CcmL-like"/>
    <property type="match status" value="1"/>
</dbReference>
<evidence type="ECO:0000256" key="2">
    <source>
        <dbReference type="ARBA" id="ARBA00023669"/>
    </source>
</evidence>
<dbReference type="Proteomes" id="UP000054526">
    <property type="component" value="Unassembled WGS sequence"/>
</dbReference>
<comment type="caution">
    <text evidence="4">The sequence shown here is derived from an EMBL/GenBank/DDBJ whole genome shotgun (WGS) entry which is preliminary data.</text>
</comment>
<evidence type="ECO:0000256" key="1">
    <source>
        <dbReference type="ARBA" id="ARBA00023587"/>
    </source>
</evidence>
<dbReference type="InterPro" id="IPR036677">
    <property type="entry name" value="EutN_CcmL_sf"/>
</dbReference>
<keyword evidence="2" id="KW-1282">Carboxysome</keyword>
<dbReference type="EMBL" id="JXAL01000003">
    <property type="protein sequence ID" value="KIL37036.1"/>
    <property type="molecule type" value="Genomic_DNA"/>
</dbReference>
<accession>A0ABR5A7H8</accession>
<dbReference type="PANTHER" id="PTHR36539">
    <property type="entry name" value="ETHANOLAMINE UTILIZATION PROTEIN EUTN"/>
    <property type="match status" value="1"/>
</dbReference>
<keyword evidence="5" id="KW-1185">Reference proteome</keyword>
<dbReference type="Gene3D" id="2.40.50.220">
    <property type="entry name" value="EutN/Ccml"/>
    <property type="match status" value="1"/>
</dbReference>
<evidence type="ECO:0000313" key="5">
    <source>
        <dbReference type="Proteomes" id="UP000054526"/>
    </source>
</evidence>
<evidence type="ECO:0000256" key="3">
    <source>
        <dbReference type="ARBA" id="ARBA00024446"/>
    </source>
</evidence>
<reference evidence="4 5" key="1">
    <citation type="submission" date="2014-12" db="EMBL/GenBank/DDBJ databases">
        <title>Draft genome sequence of Cohnella kolymensis strain B-2846.</title>
        <authorList>
            <person name="Karlyshev A.V."/>
            <person name="Kudryashova E.B."/>
        </authorList>
    </citation>
    <scope>NUCLEOTIDE SEQUENCE [LARGE SCALE GENOMIC DNA]</scope>
    <source>
        <strain evidence="4 5">VKM B-2846</strain>
    </source>
</reference>
<dbReference type="PANTHER" id="PTHR36539:SF1">
    <property type="entry name" value="BACTERIAL MICROCOMPARTMENT SHELL VERTEX PROTEIN EUTN"/>
    <property type="match status" value="1"/>
</dbReference>
<proteinExistence type="predicted"/>
<name>A0ABR5A7H8_9BACL</name>
<dbReference type="CDD" id="cd01614">
    <property type="entry name" value="EutN_CcmL"/>
    <property type="match status" value="1"/>
</dbReference>
<protein>
    <recommendedName>
        <fullName evidence="6">Ethanolamine utilization protein EutN</fullName>
    </recommendedName>
</protein>
<dbReference type="PROSITE" id="PS51932">
    <property type="entry name" value="BMV"/>
    <property type="match status" value="1"/>
</dbReference>
<keyword evidence="3" id="KW-1283">Bacterial microcompartment</keyword>
<evidence type="ECO:0000313" key="4">
    <source>
        <dbReference type="EMBL" id="KIL37036.1"/>
    </source>
</evidence>
<dbReference type="Pfam" id="PF03319">
    <property type="entry name" value="EutN_CcmL"/>
    <property type="match status" value="1"/>
</dbReference>
<gene>
    <name evidence="4" type="ORF">SD71_05095</name>
</gene>
<organism evidence="4 5">
    <name type="scientific">Cohnella kolymensis</name>
    <dbReference type="NCBI Taxonomy" id="1590652"/>
    <lineage>
        <taxon>Bacteria</taxon>
        <taxon>Bacillati</taxon>
        <taxon>Bacillota</taxon>
        <taxon>Bacilli</taxon>
        <taxon>Bacillales</taxon>
        <taxon>Paenibacillaceae</taxon>
        <taxon>Cohnella</taxon>
    </lineage>
</organism>